<evidence type="ECO:0000313" key="5">
    <source>
        <dbReference type="Proteomes" id="UP000735302"/>
    </source>
</evidence>
<comment type="caution">
    <text evidence="4">The sequence shown here is derived from an EMBL/GenBank/DDBJ whole genome shotgun (WGS) entry which is preliminary data.</text>
</comment>
<comment type="similarity">
    <text evidence="1">Belongs to the peptidase A1 family.</text>
</comment>
<keyword evidence="5" id="KW-1185">Reference proteome</keyword>
<evidence type="ECO:0000259" key="3">
    <source>
        <dbReference type="PROSITE" id="PS51767"/>
    </source>
</evidence>
<dbReference type="EMBL" id="BLXT01004343">
    <property type="protein sequence ID" value="GFO11809.1"/>
    <property type="molecule type" value="Genomic_DNA"/>
</dbReference>
<reference evidence="4 5" key="1">
    <citation type="journal article" date="2021" name="Elife">
        <title>Chloroplast acquisition without the gene transfer in kleptoplastic sea slugs, Plakobranchus ocellatus.</title>
        <authorList>
            <person name="Maeda T."/>
            <person name="Takahashi S."/>
            <person name="Yoshida T."/>
            <person name="Shimamura S."/>
            <person name="Takaki Y."/>
            <person name="Nagai Y."/>
            <person name="Toyoda A."/>
            <person name="Suzuki Y."/>
            <person name="Arimoto A."/>
            <person name="Ishii H."/>
            <person name="Satoh N."/>
            <person name="Nishiyama T."/>
            <person name="Hasebe M."/>
            <person name="Maruyama T."/>
            <person name="Minagawa J."/>
            <person name="Obokata J."/>
            <person name="Shigenobu S."/>
        </authorList>
    </citation>
    <scope>NUCLEOTIDE SEQUENCE [LARGE SCALE GENOMIC DNA]</scope>
</reference>
<dbReference type="Proteomes" id="UP000735302">
    <property type="component" value="Unassembled WGS sequence"/>
</dbReference>
<dbReference type="PANTHER" id="PTHR47966:SF51">
    <property type="entry name" value="BETA-SITE APP-CLEAVING ENZYME, ISOFORM A-RELATED"/>
    <property type="match status" value="1"/>
</dbReference>
<protein>
    <submittedName>
        <fullName evidence="4">Cathepsin d</fullName>
    </submittedName>
</protein>
<dbReference type="InterPro" id="IPR033121">
    <property type="entry name" value="PEPTIDASE_A1"/>
</dbReference>
<dbReference type="FunFam" id="2.40.70.10:FF:000044">
    <property type="entry name" value="Lysosomal aspartic protease"/>
    <property type="match status" value="1"/>
</dbReference>
<evidence type="ECO:0000313" key="4">
    <source>
        <dbReference type="EMBL" id="GFO11809.1"/>
    </source>
</evidence>
<gene>
    <name evidence="4" type="ORF">PoB_003831400</name>
</gene>
<feature type="disulfide bond" evidence="2">
    <location>
        <begin position="165"/>
        <end position="203"/>
    </location>
</feature>
<dbReference type="PANTHER" id="PTHR47966">
    <property type="entry name" value="BETA-SITE APP-CLEAVING ENZYME, ISOFORM A-RELATED"/>
    <property type="match status" value="1"/>
</dbReference>
<dbReference type="InterPro" id="IPR021109">
    <property type="entry name" value="Peptidase_aspartic_dom_sf"/>
</dbReference>
<dbReference type="PRINTS" id="PR00792">
    <property type="entry name" value="PEPSIN"/>
</dbReference>
<dbReference type="GO" id="GO:0006508">
    <property type="term" value="P:proteolysis"/>
    <property type="evidence" value="ECO:0007669"/>
    <property type="project" value="InterPro"/>
</dbReference>
<dbReference type="PROSITE" id="PS51767">
    <property type="entry name" value="PEPTIDASE_A1"/>
    <property type="match status" value="1"/>
</dbReference>
<dbReference type="GO" id="GO:0004190">
    <property type="term" value="F:aspartic-type endopeptidase activity"/>
    <property type="evidence" value="ECO:0007669"/>
    <property type="project" value="InterPro"/>
</dbReference>
<proteinExistence type="inferred from homology"/>
<dbReference type="Gene3D" id="2.40.70.10">
    <property type="entry name" value="Acid Proteases"/>
    <property type="match status" value="2"/>
</dbReference>
<evidence type="ECO:0000256" key="2">
    <source>
        <dbReference type="PIRSR" id="PIRSR601461-2"/>
    </source>
</evidence>
<dbReference type="InterPro" id="IPR001461">
    <property type="entry name" value="Aspartic_peptidase_A1"/>
</dbReference>
<organism evidence="4 5">
    <name type="scientific">Plakobranchus ocellatus</name>
    <dbReference type="NCBI Taxonomy" id="259542"/>
    <lineage>
        <taxon>Eukaryota</taxon>
        <taxon>Metazoa</taxon>
        <taxon>Spiralia</taxon>
        <taxon>Lophotrochozoa</taxon>
        <taxon>Mollusca</taxon>
        <taxon>Gastropoda</taxon>
        <taxon>Heterobranchia</taxon>
        <taxon>Euthyneura</taxon>
        <taxon>Panpulmonata</taxon>
        <taxon>Sacoglossa</taxon>
        <taxon>Placobranchoidea</taxon>
        <taxon>Plakobranchidae</taxon>
        <taxon>Plakobranchus</taxon>
    </lineage>
</organism>
<accession>A0AAV4AVK2</accession>
<name>A0AAV4AVK2_9GAST</name>
<dbReference type="AlphaFoldDB" id="A0AAV4AVK2"/>
<dbReference type="SUPFAM" id="SSF50630">
    <property type="entry name" value="Acid proteases"/>
    <property type="match status" value="1"/>
</dbReference>
<evidence type="ECO:0000256" key="1">
    <source>
        <dbReference type="ARBA" id="ARBA00007447"/>
    </source>
</evidence>
<feature type="domain" description="Peptidase A1" evidence="3">
    <location>
        <begin position="1"/>
        <end position="239"/>
    </location>
</feature>
<sequence>VAGITVNEQIFGEAVYESKTFETNFADGILGLGFSALSEFEQPSVFDNMVKEKLVPAPVFSMYISRISDEPKEKESMLTLGGTNPDYYTGDFTFVDVLWADYWEFKMDAVNLANKAGFFCVVGCFARVDTGATLILGPMREVTNLNKKLGGTRVENSTGMFSFNCSRVSDLPDVHLIINGKTFSFSNKEYVIKSKENCYSAFCGMTFPRDTIPYWVLGTTFIRSYYTQFDKENHRIGFAKAKH</sequence>
<dbReference type="Pfam" id="PF00026">
    <property type="entry name" value="Asp"/>
    <property type="match status" value="1"/>
</dbReference>
<keyword evidence="2" id="KW-1015">Disulfide bond</keyword>
<feature type="non-terminal residue" evidence="4">
    <location>
        <position position="1"/>
    </location>
</feature>